<feature type="compositionally biased region" description="Polar residues" evidence="1">
    <location>
        <begin position="23"/>
        <end position="40"/>
    </location>
</feature>
<dbReference type="PROSITE" id="PS51257">
    <property type="entry name" value="PROKAR_LIPOPROTEIN"/>
    <property type="match status" value="1"/>
</dbReference>
<organism evidence="3 4">
    <name type="scientific">Paenibacillus aurantiacus</name>
    <dbReference type="NCBI Taxonomy" id="1936118"/>
    <lineage>
        <taxon>Bacteria</taxon>
        <taxon>Bacillati</taxon>
        <taxon>Bacillota</taxon>
        <taxon>Bacilli</taxon>
        <taxon>Bacillales</taxon>
        <taxon>Paenibacillaceae</taxon>
        <taxon>Paenibacillus</taxon>
    </lineage>
</organism>
<evidence type="ECO:0000256" key="1">
    <source>
        <dbReference type="SAM" id="MobiDB-lite"/>
    </source>
</evidence>
<sequence>MKKALTAIIVALFALTLAACGSNSNETPSSNGAKSQNETAGQAPDAEKAKLKVYTSAKIAEDKVHTLFGKATLQDGTPILDPITGTAEKAKSLLANYFDPALADKIVTHYITDKKSGESTLVNVEPFFAASILATKSAEEVQIEGENDTYTVTTADGGVYTLTWDASKSKYLVTSYEKK</sequence>
<dbReference type="Proteomes" id="UP001589747">
    <property type="component" value="Unassembled WGS sequence"/>
</dbReference>
<evidence type="ECO:0008006" key="5">
    <source>
        <dbReference type="Google" id="ProtNLM"/>
    </source>
</evidence>
<name>A0ABV5L4D1_9BACL</name>
<accession>A0ABV5L4D1</accession>
<dbReference type="RefSeq" id="WP_377503117.1">
    <property type="nucleotide sequence ID" value="NZ_JBHMDO010000056.1"/>
</dbReference>
<feature type="region of interest" description="Disordered" evidence="1">
    <location>
        <begin position="23"/>
        <end position="46"/>
    </location>
</feature>
<protein>
    <recommendedName>
        <fullName evidence="5">Lipoprotein</fullName>
    </recommendedName>
</protein>
<reference evidence="3 4" key="1">
    <citation type="submission" date="2024-09" db="EMBL/GenBank/DDBJ databases">
        <authorList>
            <person name="Sun Q."/>
            <person name="Mori K."/>
        </authorList>
    </citation>
    <scope>NUCLEOTIDE SEQUENCE [LARGE SCALE GENOMIC DNA]</scope>
    <source>
        <strain evidence="3 4">TISTR 2452</strain>
    </source>
</reference>
<evidence type="ECO:0000313" key="4">
    <source>
        <dbReference type="Proteomes" id="UP001589747"/>
    </source>
</evidence>
<feature type="signal peptide" evidence="2">
    <location>
        <begin position="1"/>
        <end position="18"/>
    </location>
</feature>
<keyword evidence="4" id="KW-1185">Reference proteome</keyword>
<evidence type="ECO:0000256" key="2">
    <source>
        <dbReference type="SAM" id="SignalP"/>
    </source>
</evidence>
<evidence type="ECO:0000313" key="3">
    <source>
        <dbReference type="EMBL" id="MFB9331102.1"/>
    </source>
</evidence>
<feature type="chain" id="PRO_5046397626" description="Lipoprotein" evidence="2">
    <location>
        <begin position="19"/>
        <end position="179"/>
    </location>
</feature>
<dbReference type="EMBL" id="JBHMDO010000056">
    <property type="protein sequence ID" value="MFB9331102.1"/>
    <property type="molecule type" value="Genomic_DNA"/>
</dbReference>
<comment type="caution">
    <text evidence="3">The sequence shown here is derived from an EMBL/GenBank/DDBJ whole genome shotgun (WGS) entry which is preliminary data.</text>
</comment>
<keyword evidence="2" id="KW-0732">Signal</keyword>
<gene>
    <name evidence="3" type="ORF">ACFFSY_34645</name>
</gene>
<proteinExistence type="predicted"/>